<sequence length="218" mass="23829">MPGRKYQGLMPDERREQRRAAILDAALEVFGTSGYAGSSVKQICRAARLTERYFYESFTDRESCLAALYSEVVTRVRAATVAAMTSAGDDIDAQTRAGLRTFIGYLTEDRRLARVALIEAVGVSPAMEERRHEVLREFAEIVTAAWAATRAEPLSLEQHSAAVALVGGVNHLLVDWLMGGSSQSPAALTDVCTTLFIAARRTFDAQARATETSWPTIP</sequence>
<dbReference type="RefSeq" id="WP_387388588.1">
    <property type="nucleotide sequence ID" value="NZ_JBIAMT010000001.1"/>
</dbReference>
<evidence type="ECO:0000313" key="4">
    <source>
        <dbReference type="EMBL" id="MFF0494955.1"/>
    </source>
</evidence>
<feature type="DNA-binding region" description="H-T-H motif" evidence="2">
    <location>
        <begin position="39"/>
        <end position="58"/>
    </location>
</feature>
<gene>
    <name evidence="4" type="ORF">ACFYU5_01010</name>
</gene>
<name>A0ABW6NUV4_9NOCA</name>
<organism evidence="4 5">
    <name type="scientific">Nocardia aobensis</name>
    <dbReference type="NCBI Taxonomy" id="257277"/>
    <lineage>
        <taxon>Bacteria</taxon>
        <taxon>Bacillati</taxon>
        <taxon>Actinomycetota</taxon>
        <taxon>Actinomycetes</taxon>
        <taxon>Mycobacteriales</taxon>
        <taxon>Nocardiaceae</taxon>
        <taxon>Nocardia</taxon>
    </lineage>
</organism>
<evidence type="ECO:0000313" key="5">
    <source>
        <dbReference type="Proteomes" id="UP001601442"/>
    </source>
</evidence>
<protein>
    <submittedName>
        <fullName evidence="4">TetR/AcrR family transcriptional regulator</fullName>
    </submittedName>
</protein>
<dbReference type="EMBL" id="JBIAMT010000001">
    <property type="protein sequence ID" value="MFF0494955.1"/>
    <property type="molecule type" value="Genomic_DNA"/>
</dbReference>
<dbReference type="Gene3D" id="1.10.357.10">
    <property type="entry name" value="Tetracycline Repressor, domain 2"/>
    <property type="match status" value="1"/>
</dbReference>
<dbReference type="InterPro" id="IPR036271">
    <property type="entry name" value="Tet_transcr_reg_TetR-rel_C_sf"/>
</dbReference>
<dbReference type="SUPFAM" id="SSF46689">
    <property type="entry name" value="Homeodomain-like"/>
    <property type="match status" value="1"/>
</dbReference>
<accession>A0ABW6NUV4</accession>
<dbReference type="SUPFAM" id="SSF48498">
    <property type="entry name" value="Tetracyclin repressor-like, C-terminal domain"/>
    <property type="match status" value="1"/>
</dbReference>
<keyword evidence="5" id="KW-1185">Reference proteome</keyword>
<evidence type="ECO:0000256" key="2">
    <source>
        <dbReference type="PROSITE-ProRule" id="PRU00335"/>
    </source>
</evidence>
<dbReference type="InterPro" id="IPR009057">
    <property type="entry name" value="Homeodomain-like_sf"/>
</dbReference>
<dbReference type="PANTHER" id="PTHR30055:SF226">
    <property type="entry name" value="HTH-TYPE TRANSCRIPTIONAL REGULATOR PKSA"/>
    <property type="match status" value="1"/>
</dbReference>
<keyword evidence="1 2" id="KW-0238">DNA-binding</keyword>
<dbReference type="Proteomes" id="UP001601442">
    <property type="component" value="Unassembled WGS sequence"/>
</dbReference>
<proteinExistence type="predicted"/>
<evidence type="ECO:0000259" key="3">
    <source>
        <dbReference type="PROSITE" id="PS50977"/>
    </source>
</evidence>
<dbReference type="InterPro" id="IPR050109">
    <property type="entry name" value="HTH-type_TetR-like_transc_reg"/>
</dbReference>
<reference evidence="4 5" key="1">
    <citation type="submission" date="2024-10" db="EMBL/GenBank/DDBJ databases">
        <title>The Natural Products Discovery Center: Release of the First 8490 Sequenced Strains for Exploring Actinobacteria Biosynthetic Diversity.</title>
        <authorList>
            <person name="Kalkreuter E."/>
            <person name="Kautsar S.A."/>
            <person name="Yang D."/>
            <person name="Bader C.D."/>
            <person name="Teijaro C.N."/>
            <person name="Fluegel L."/>
            <person name="Davis C.M."/>
            <person name="Simpson J.R."/>
            <person name="Lauterbach L."/>
            <person name="Steele A.D."/>
            <person name="Gui C."/>
            <person name="Meng S."/>
            <person name="Li G."/>
            <person name="Viehrig K."/>
            <person name="Ye F."/>
            <person name="Su P."/>
            <person name="Kiefer A.F."/>
            <person name="Nichols A."/>
            <person name="Cepeda A.J."/>
            <person name="Yan W."/>
            <person name="Fan B."/>
            <person name="Jiang Y."/>
            <person name="Adhikari A."/>
            <person name="Zheng C.-J."/>
            <person name="Schuster L."/>
            <person name="Cowan T.M."/>
            <person name="Smanski M.J."/>
            <person name="Chevrette M.G."/>
            <person name="De Carvalho L.P.S."/>
            <person name="Shen B."/>
        </authorList>
    </citation>
    <scope>NUCLEOTIDE SEQUENCE [LARGE SCALE GENOMIC DNA]</scope>
    <source>
        <strain evidence="4 5">NPDC004119</strain>
    </source>
</reference>
<dbReference type="PROSITE" id="PS50977">
    <property type="entry name" value="HTH_TETR_2"/>
    <property type="match status" value="1"/>
</dbReference>
<comment type="caution">
    <text evidence="4">The sequence shown here is derived from an EMBL/GenBank/DDBJ whole genome shotgun (WGS) entry which is preliminary data.</text>
</comment>
<evidence type="ECO:0000256" key="1">
    <source>
        <dbReference type="ARBA" id="ARBA00023125"/>
    </source>
</evidence>
<dbReference type="InterPro" id="IPR001647">
    <property type="entry name" value="HTH_TetR"/>
</dbReference>
<feature type="domain" description="HTH tetR-type" evidence="3">
    <location>
        <begin position="16"/>
        <end position="76"/>
    </location>
</feature>
<dbReference type="PANTHER" id="PTHR30055">
    <property type="entry name" value="HTH-TYPE TRANSCRIPTIONAL REGULATOR RUTR"/>
    <property type="match status" value="1"/>
</dbReference>
<dbReference type="Pfam" id="PF00440">
    <property type="entry name" value="TetR_N"/>
    <property type="match status" value="1"/>
</dbReference>